<gene>
    <name evidence="2" type="ORF">EAE98_000963</name>
</gene>
<dbReference type="RefSeq" id="XP_038814846.1">
    <property type="nucleotide sequence ID" value="XM_038948580.1"/>
</dbReference>
<dbReference type="Proteomes" id="UP000783213">
    <property type="component" value="Unassembled WGS sequence"/>
</dbReference>
<feature type="chain" id="PRO_5046300051" evidence="1">
    <location>
        <begin position="23"/>
        <end position="518"/>
    </location>
</feature>
<name>A0ABQ7J053_9HELO</name>
<comment type="caution">
    <text evidence="2">The sequence shown here is derived from an EMBL/GenBank/DDBJ whole genome shotgun (WGS) entry which is preliminary data.</text>
</comment>
<organism evidence="2 3">
    <name type="scientific">Botrytis deweyae</name>
    <dbReference type="NCBI Taxonomy" id="2478750"/>
    <lineage>
        <taxon>Eukaryota</taxon>
        <taxon>Fungi</taxon>
        <taxon>Dikarya</taxon>
        <taxon>Ascomycota</taxon>
        <taxon>Pezizomycotina</taxon>
        <taxon>Leotiomycetes</taxon>
        <taxon>Helotiales</taxon>
        <taxon>Sclerotiniaceae</taxon>
        <taxon>Botrytis</taxon>
    </lineage>
</organism>
<sequence length="518" mass="58216">MRRQSLKSIIFTVTSLAVSGCALPNLNPPLPTHEATDATRVSNDTHRKPIAINTDSDTNNQVSIYTKDEEPPYAVLLVQSLPSSYKITLPISTCLHITGNTDLSAKENPICPDGQKPYTLLLLFDTAYCVGQPRHTLEGVNQMLNVGIWIPTEPIRWVEKWFIMYKCARIKRDMLHSLAETKGVQTLDARRIRTIVYPIINDNEVGLTWNPPPAGILGPQVGKLPEGFCLWSSSPEYANVTRLMRSLKCPVRQKSYMHLFTQRECRGKYVLSDSFGWNATLFDEVVEEWSILFTCSDYEYAAGDREPAIEEMQELKFGDAEEEIAAIKSHFTKVKLPAAHQISANPQNATLALTQTFHPQIFQIPLSTCLSSTSETHKFSSIVRIVTPPTCPPELPKLWTLLYAKPGCLDLRRYSPTEHSYPLYRSLFENISRANPRVDGWSLGFVCHPTHFNGPFNPKIWKMDTEMELILEGKGRDAAVKVVRAGAGERSEEGLTEGMQLESHMKIEAAAQKPLKDV</sequence>
<evidence type="ECO:0000313" key="2">
    <source>
        <dbReference type="EMBL" id="KAF7938625.1"/>
    </source>
</evidence>
<proteinExistence type="predicted"/>
<dbReference type="GeneID" id="62227737"/>
<evidence type="ECO:0000256" key="1">
    <source>
        <dbReference type="SAM" id="SignalP"/>
    </source>
</evidence>
<keyword evidence="1" id="KW-0732">Signal</keyword>
<accession>A0ABQ7J053</accession>
<keyword evidence="3" id="KW-1185">Reference proteome</keyword>
<feature type="signal peptide" evidence="1">
    <location>
        <begin position="1"/>
        <end position="22"/>
    </location>
</feature>
<dbReference type="PROSITE" id="PS51257">
    <property type="entry name" value="PROKAR_LIPOPROTEIN"/>
    <property type="match status" value="1"/>
</dbReference>
<evidence type="ECO:0000313" key="3">
    <source>
        <dbReference type="Proteomes" id="UP000783213"/>
    </source>
</evidence>
<dbReference type="EMBL" id="RCSX01000002">
    <property type="protein sequence ID" value="KAF7938625.1"/>
    <property type="molecule type" value="Genomic_DNA"/>
</dbReference>
<protein>
    <submittedName>
        <fullName evidence="2">Uncharacterized protein</fullName>
    </submittedName>
</protein>
<reference evidence="2 3" key="1">
    <citation type="journal article" date="2020" name="Genome Biol. Evol.">
        <title>Comparative genomics of Sclerotiniaceae.</title>
        <authorList>
            <person name="Valero Jimenez C.A."/>
            <person name="Steentjes M."/>
            <person name="Scholten O.E."/>
            <person name="Van Kan J.A.L."/>
        </authorList>
    </citation>
    <scope>NUCLEOTIDE SEQUENCE [LARGE SCALE GENOMIC DNA]</scope>
    <source>
        <strain evidence="2 3">B1</strain>
    </source>
</reference>